<name>A0ABW7JZM4_9NOCA</name>
<dbReference type="EMBL" id="JBIMSN010000025">
    <property type="protein sequence ID" value="MFH5228187.1"/>
    <property type="molecule type" value="Genomic_DNA"/>
</dbReference>
<sequence>MTINELPTDWVPTACSLPTVQQPLRVAEFDELFARSVQDLTRFSATRLDLQIVAAEEQRARELTERESGCCSFFVFRFAPVDGDLVHLSIEVPAAYIDVLDSLTQRVQARIPNGGTSA</sequence>
<dbReference type="Proteomes" id="UP001609219">
    <property type="component" value="Unassembled WGS sequence"/>
</dbReference>
<evidence type="ECO:0000313" key="4">
    <source>
        <dbReference type="Proteomes" id="UP001609219"/>
    </source>
</evidence>
<proteinExistence type="predicted"/>
<protein>
    <recommendedName>
        <fullName evidence="5">Arsenate reductase</fullName>
    </recommendedName>
</protein>
<keyword evidence="4" id="KW-1185">Reference proteome</keyword>
<evidence type="ECO:0000313" key="2">
    <source>
        <dbReference type="EMBL" id="MFH5245745.1"/>
    </source>
</evidence>
<comment type="caution">
    <text evidence="1">The sequence shown here is derived from an EMBL/GenBank/DDBJ whole genome shotgun (WGS) entry which is preliminary data.</text>
</comment>
<evidence type="ECO:0000313" key="3">
    <source>
        <dbReference type="Proteomes" id="UP001609176"/>
    </source>
</evidence>
<organism evidence="1 4">
    <name type="scientific">Antrihabitans spumae</name>
    <dbReference type="NCBI Taxonomy" id="3373370"/>
    <lineage>
        <taxon>Bacteria</taxon>
        <taxon>Bacillati</taxon>
        <taxon>Actinomycetota</taxon>
        <taxon>Actinomycetes</taxon>
        <taxon>Mycobacteriales</taxon>
        <taxon>Nocardiaceae</taxon>
        <taxon>Antrihabitans</taxon>
    </lineage>
</organism>
<evidence type="ECO:0008006" key="5">
    <source>
        <dbReference type="Google" id="ProtNLM"/>
    </source>
</evidence>
<dbReference type="RefSeq" id="WP_395126501.1">
    <property type="nucleotide sequence ID" value="NZ_JBIMSN010000025.1"/>
</dbReference>
<dbReference type="EMBL" id="JBIMSP010000094">
    <property type="protein sequence ID" value="MFH5245745.1"/>
    <property type="molecule type" value="Genomic_DNA"/>
</dbReference>
<evidence type="ECO:0000313" key="1">
    <source>
        <dbReference type="EMBL" id="MFH5228187.1"/>
    </source>
</evidence>
<gene>
    <name evidence="2" type="ORF">ACHIPV_28320</name>
    <name evidence="1" type="ORF">ACHIRB_06290</name>
</gene>
<dbReference type="Proteomes" id="UP001609176">
    <property type="component" value="Unassembled WGS sequence"/>
</dbReference>
<accession>A0ABW7JZM4</accession>
<reference evidence="3 4" key="1">
    <citation type="submission" date="2024-10" db="EMBL/GenBank/DDBJ databases">
        <authorList>
            <person name="Riesco R."/>
        </authorList>
    </citation>
    <scope>NUCLEOTIDE SEQUENCE [LARGE SCALE GENOMIC DNA]</scope>
    <source>
        <strain evidence="2 3">NCIMB 15448</strain>
        <strain evidence="1 4">NCIMB 15450</strain>
    </source>
</reference>